<evidence type="ECO:0000256" key="2">
    <source>
        <dbReference type="ARBA" id="ARBA00004496"/>
    </source>
</evidence>
<evidence type="ECO:0000256" key="5">
    <source>
        <dbReference type="SAM" id="MobiDB-lite"/>
    </source>
</evidence>
<dbReference type="EMBL" id="JBHFFA010000002">
    <property type="protein sequence ID" value="KAL2643800.1"/>
    <property type="molecule type" value="Genomic_DNA"/>
</dbReference>
<protein>
    <recommendedName>
        <fullName evidence="6">Essential protein Yae1 N-terminal domain-containing protein</fullName>
    </recommendedName>
</protein>
<evidence type="ECO:0000256" key="4">
    <source>
        <dbReference type="ARBA" id="ARBA00023242"/>
    </source>
</evidence>
<comment type="subcellular location">
    <subcellularLocation>
        <location evidence="2">Cytoplasm</location>
    </subcellularLocation>
    <subcellularLocation>
        <location evidence="1">Nucleus</location>
    </subcellularLocation>
</comment>
<gene>
    <name evidence="7" type="ORF">R1flu_011387</name>
</gene>
<evidence type="ECO:0000313" key="7">
    <source>
        <dbReference type="EMBL" id="KAL2643800.1"/>
    </source>
</evidence>
<dbReference type="InterPro" id="IPR019191">
    <property type="entry name" value="Essential_protein_Yae1_N"/>
</dbReference>
<keyword evidence="3" id="KW-0963">Cytoplasm</keyword>
<accession>A0ABD1Z7M8</accession>
<organism evidence="7 8">
    <name type="scientific">Riccia fluitans</name>
    <dbReference type="NCBI Taxonomy" id="41844"/>
    <lineage>
        <taxon>Eukaryota</taxon>
        <taxon>Viridiplantae</taxon>
        <taxon>Streptophyta</taxon>
        <taxon>Embryophyta</taxon>
        <taxon>Marchantiophyta</taxon>
        <taxon>Marchantiopsida</taxon>
        <taxon>Marchantiidae</taxon>
        <taxon>Marchantiales</taxon>
        <taxon>Ricciaceae</taxon>
        <taxon>Riccia</taxon>
    </lineage>
</organism>
<proteinExistence type="predicted"/>
<dbReference type="AlphaFoldDB" id="A0ABD1Z7M8"/>
<feature type="domain" description="Essential protein Yae1 N-terminal" evidence="6">
    <location>
        <begin position="51"/>
        <end position="87"/>
    </location>
</feature>
<dbReference type="InterPro" id="IPR038881">
    <property type="entry name" value="Yae1-like"/>
</dbReference>
<evidence type="ECO:0000313" key="8">
    <source>
        <dbReference type="Proteomes" id="UP001605036"/>
    </source>
</evidence>
<sequence>MDPSRGSAGTSVEAEEDLWEGDDEDLGHYSQTDADLQREWEARRHHFHTLGYRDGISAGKESEAQAGFNVGFKEAVVAGYSWGVARGAASAFSALASSLKGRLVTDHEAMKRIQSLNLSAASISSDEALRLYYEESILRKGVTTVSDEEPSVAGLVISSFTSEAEPSVCCGGRDECNVRASGSIEGRPCSNSIGSSAVSVSTDEDTISDVGNADEIRTTDRPEISLAAARAETSNVSGSSRPSTRLEVLQAEVEKVFNSSVIKLHKFPE</sequence>
<name>A0ABD1Z7M8_9MARC</name>
<keyword evidence="8" id="KW-1185">Reference proteome</keyword>
<evidence type="ECO:0000259" key="6">
    <source>
        <dbReference type="Pfam" id="PF09811"/>
    </source>
</evidence>
<feature type="compositionally biased region" description="Acidic residues" evidence="5">
    <location>
        <begin position="13"/>
        <end position="25"/>
    </location>
</feature>
<feature type="region of interest" description="Disordered" evidence="5">
    <location>
        <begin position="1"/>
        <end position="33"/>
    </location>
</feature>
<dbReference type="Pfam" id="PF09811">
    <property type="entry name" value="Yae1_N"/>
    <property type="match status" value="1"/>
</dbReference>
<evidence type="ECO:0000256" key="3">
    <source>
        <dbReference type="ARBA" id="ARBA00022490"/>
    </source>
</evidence>
<dbReference type="GO" id="GO:0005634">
    <property type="term" value="C:nucleus"/>
    <property type="evidence" value="ECO:0007669"/>
    <property type="project" value="UniProtKB-SubCell"/>
</dbReference>
<dbReference type="PANTHER" id="PTHR18829">
    <property type="entry name" value="PROTEIN YAE1 HOMOLOG"/>
    <property type="match status" value="1"/>
</dbReference>
<dbReference type="GO" id="GO:0005737">
    <property type="term" value="C:cytoplasm"/>
    <property type="evidence" value="ECO:0007669"/>
    <property type="project" value="UniProtKB-SubCell"/>
</dbReference>
<dbReference type="PANTHER" id="PTHR18829:SF0">
    <property type="entry name" value="PROTEIN YAE1 HOMOLOG"/>
    <property type="match status" value="1"/>
</dbReference>
<reference evidence="7 8" key="1">
    <citation type="submission" date="2024-09" db="EMBL/GenBank/DDBJ databases">
        <title>Chromosome-scale assembly of Riccia fluitans.</title>
        <authorList>
            <person name="Paukszto L."/>
            <person name="Sawicki J."/>
            <person name="Karawczyk K."/>
            <person name="Piernik-Szablinska J."/>
            <person name="Szczecinska M."/>
            <person name="Mazdziarz M."/>
        </authorList>
    </citation>
    <scope>NUCLEOTIDE SEQUENCE [LARGE SCALE GENOMIC DNA]</scope>
    <source>
        <strain evidence="7">Rf_01</strain>
        <tissue evidence="7">Aerial parts of the thallus</tissue>
    </source>
</reference>
<comment type="caution">
    <text evidence="7">The sequence shown here is derived from an EMBL/GenBank/DDBJ whole genome shotgun (WGS) entry which is preliminary data.</text>
</comment>
<evidence type="ECO:0000256" key="1">
    <source>
        <dbReference type="ARBA" id="ARBA00004123"/>
    </source>
</evidence>
<dbReference type="Proteomes" id="UP001605036">
    <property type="component" value="Unassembled WGS sequence"/>
</dbReference>
<keyword evidence="4" id="KW-0539">Nucleus</keyword>